<dbReference type="SMART" id="SM00388">
    <property type="entry name" value="HisKA"/>
    <property type="match status" value="1"/>
</dbReference>
<dbReference type="InterPro" id="IPR003594">
    <property type="entry name" value="HATPase_dom"/>
</dbReference>
<dbReference type="SUPFAM" id="SSF55874">
    <property type="entry name" value="ATPase domain of HSP90 chaperone/DNA topoisomerase II/histidine kinase"/>
    <property type="match status" value="1"/>
</dbReference>
<dbReference type="AlphaFoldDB" id="Q0YS43"/>
<dbReference type="Pfam" id="PF00512">
    <property type="entry name" value="HisKA"/>
    <property type="match status" value="1"/>
</dbReference>
<feature type="compositionally biased region" description="Acidic residues" evidence="11">
    <location>
        <begin position="105"/>
        <end position="114"/>
    </location>
</feature>
<organism evidence="15 16">
    <name type="scientific">Chlorobium ferrooxidans DSM 13031</name>
    <dbReference type="NCBI Taxonomy" id="377431"/>
    <lineage>
        <taxon>Bacteria</taxon>
        <taxon>Pseudomonadati</taxon>
        <taxon>Chlorobiota</taxon>
        <taxon>Chlorobiia</taxon>
        <taxon>Chlorobiales</taxon>
        <taxon>Chlorobiaceae</taxon>
        <taxon>Chlorobium/Pelodictyon group</taxon>
        <taxon>Chlorobium</taxon>
    </lineage>
</organism>
<dbReference type="PRINTS" id="PR00344">
    <property type="entry name" value="BCTRLSENSOR"/>
</dbReference>
<feature type="transmembrane region" description="Helical" evidence="12">
    <location>
        <begin position="211"/>
        <end position="231"/>
    </location>
</feature>
<comment type="catalytic activity">
    <reaction evidence="1">
        <text>ATP + protein L-histidine = ADP + protein N-phospho-L-histidine.</text>
        <dbReference type="EC" id="2.7.13.3"/>
    </reaction>
</comment>
<dbReference type="EMBL" id="AASE01000007">
    <property type="protein sequence ID" value="EAT59146.1"/>
    <property type="molecule type" value="Genomic_DNA"/>
</dbReference>
<keyword evidence="4" id="KW-0597">Phosphoprotein</keyword>
<feature type="region of interest" description="Disordered" evidence="11">
    <location>
        <begin position="99"/>
        <end position="124"/>
    </location>
</feature>
<evidence type="ECO:0000256" key="10">
    <source>
        <dbReference type="ARBA" id="ARBA00023136"/>
    </source>
</evidence>
<dbReference type="EC" id="2.7.13.3" evidence="3"/>
<dbReference type="SUPFAM" id="SSF158472">
    <property type="entry name" value="HAMP domain-like"/>
    <property type="match status" value="1"/>
</dbReference>
<dbReference type="CDD" id="cd00082">
    <property type="entry name" value="HisKA"/>
    <property type="match status" value="1"/>
</dbReference>
<evidence type="ECO:0000256" key="6">
    <source>
        <dbReference type="ARBA" id="ARBA00022692"/>
    </source>
</evidence>
<keyword evidence="6 12" id="KW-0812">Transmembrane</keyword>
<dbReference type="PANTHER" id="PTHR45436">
    <property type="entry name" value="SENSOR HISTIDINE KINASE YKOH"/>
    <property type="match status" value="1"/>
</dbReference>
<evidence type="ECO:0000256" key="7">
    <source>
        <dbReference type="ARBA" id="ARBA00022777"/>
    </source>
</evidence>
<keyword evidence="7 15" id="KW-0418">Kinase</keyword>
<dbReference type="InterPro" id="IPR050428">
    <property type="entry name" value="TCS_sensor_his_kinase"/>
</dbReference>
<dbReference type="InterPro" id="IPR036890">
    <property type="entry name" value="HATPase_C_sf"/>
</dbReference>
<evidence type="ECO:0000256" key="4">
    <source>
        <dbReference type="ARBA" id="ARBA00022553"/>
    </source>
</evidence>
<feature type="domain" description="Histidine kinase" evidence="13">
    <location>
        <begin position="293"/>
        <end position="509"/>
    </location>
</feature>
<evidence type="ECO:0000256" key="12">
    <source>
        <dbReference type="SAM" id="Phobius"/>
    </source>
</evidence>
<evidence type="ECO:0000256" key="5">
    <source>
        <dbReference type="ARBA" id="ARBA00022679"/>
    </source>
</evidence>
<dbReference type="PROSITE" id="PS50885">
    <property type="entry name" value="HAMP"/>
    <property type="match status" value="1"/>
</dbReference>
<dbReference type="PROSITE" id="PS50109">
    <property type="entry name" value="HIS_KIN"/>
    <property type="match status" value="1"/>
</dbReference>
<dbReference type="GO" id="GO:0005524">
    <property type="term" value="F:ATP binding"/>
    <property type="evidence" value="ECO:0007669"/>
    <property type="project" value="UniProtKB-KW"/>
</dbReference>
<dbReference type="GO" id="GO:0000155">
    <property type="term" value="F:phosphorelay sensor kinase activity"/>
    <property type="evidence" value="ECO:0007669"/>
    <property type="project" value="InterPro"/>
</dbReference>
<dbReference type="SUPFAM" id="SSF47384">
    <property type="entry name" value="Homodimeric domain of signal transducing histidine kinase"/>
    <property type="match status" value="1"/>
</dbReference>
<evidence type="ECO:0000256" key="1">
    <source>
        <dbReference type="ARBA" id="ARBA00000085"/>
    </source>
</evidence>
<dbReference type="SMART" id="SM00304">
    <property type="entry name" value="HAMP"/>
    <property type="match status" value="1"/>
</dbReference>
<keyword evidence="15" id="KW-0547">Nucleotide-binding</keyword>
<keyword evidence="8 12" id="KW-1133">Transmembrane helix</keyword>
<gene>
    <name evidence="15" type="ORF">CferDRAFT_1153</name>
</gene>
<dbReference type="Gene3D" id="1.10.287.130">
    <property type="match status" value="1"/>
</dbReference>
<dbReference type="FunFam" id="3.30.565.10:FF:000006">
    <property type="entry name" value="Sensor histidine kinase WalK"/>
    <property type="match status" value="1"/>
</dbReference>
<evidence type="ECO:0000259" key="13">
    <source>
        <dbReference type="PROSITE" id="PS50109"/>
    </source>
</evidence>
<dbReference type="CDD" id="cd06225">
    <property type="entry name" value="HAMP"/>
    <property type="match status" value="1"/>
</dbReference>
<evidence type="ECO:0000259" key="14">
    <source>
        <dbReference type="PROSITE" id="PS50885"/>
    </source>
</evidence>
<dbReference type="Pfam" id="PF00672">
    <property type="entry name" value="HAMP"/>
    <property type="match status" value="1"/>
</dbReference>
<dbReference type="SMART" id="SM00387">
    <property type="entry name" value="HATPase_c"/>
    <property type="match status" value="1"/>
</dbReference>
<dbReference type="Gene3D" id="6.10.340.10">
    <property type="match status" value="1"/>
</dbReference>
<evidence type="ECO:0000256" key="8">
    <source>
        <dbReference type="ARBA" id="ARBA00022989"/>
    </source>
</evidence>
<dbReference type="OrthoDB" id="594725at2"/>
<protein>
    <recommendedName>
        <fullName evidence="3">histidine kinase</fullName>
        <ecNumber evidence="3">2.7.13.3</ecNumber>
    </recommendedName>
</protein>
<keyword evidence="10 12" id="KW-0472">Membrane</keyword>
<dbReference type="InterPro" id="IPR005467">
    <property type="entry name" value="His_kinase_dom"/>
</dbReference>
<dbReference type="Gene3D" id="3.30.565.10">
    <property type="entry name" value="Histidine kinase-like ATPase, C-terminal domain"/>
    <property type="match status" value="1"/>
</dbReference>
<keyword evidence="16" id="KW-1185">Reference proteome</keyword>
<dbReference type="InterPro" id="IPR003661">
    <property type="entry name" value="HisK_dim/P_dom"/>
</dbReference>
<keyword evidence="15" id="KW-0067">ATP-binding</keyword>
<dbReference type="InterPro" id="IPR004358">
    <property type="entry name" value="Sig_transdc_His_kin-like_C"/>
</dbReference>
<evidence type="ECO:0000256" key="3">
    <source>
        <dbReference type="ARBA" id="ARBA00012438"/>
    </source>
</evidence>
<evidence type="ECO:0000313" key="15">
    <source>
        <dbReference type="EMBL" id="EAT59146.1"/>
    </source>
</evidence>
<reference evidence="15 16" key="2">
    <citation type="submission" date="2006-07" db="EMBL/GenBank/DDBJ databases">
        <title>Sequencing of the draft genome and assembly of Chlorobium ferroxidans DSM 13031.</title>
        <authorList>
            <consortium name="US DOE Joint Genome Institute (JGI-PGF)"/>
            <person name="Copeland A."/>
            <person name="Lucas S."/>
            <person name="Lapidus A."/>
            <person name="Barry K."/>
            <person name="Glavina del Rio T."/>
            <person name="Dalin E."/>
            <person name="Tice H."/>
            <person name="Bruce D."/>
            <person name="Pitluck S."/>
            <person name="Richardson P."/>
        </authorList>
    </citation>
    <scope>NUCLEOTIDE SEQUENCE [LARGE SCALE GENOMIC DNA]</scope>
    <source>
        <strain evidence="15 16">DSM 13031</strain>
    </source>
</reference>
<evidence type="ECO:0000256" key="11">
    <source>
        <dbReference type="SAM" id="MobiDB-lite"/>
    </source>
</evidence>
<dbReference type="InterPro" id="IPR036097">
    <property type="entry name" value="HisK_dim/P_sf"/>
</dbReference>
<dbReference type="Pfam" id="PF02518">
    <property type="entry name" value="HATPase_c"/>
    <property type="match status" value="1"/>
</dbReference>
<comment type="subcellular location">
    <subcellularLocation>
        <location evidence="2">Membrane</location>
    </subcellularLocation>
</comment>
<keyword evidence="9" id="KW-0902">Two-component regulatory system</keyword>
<dbReference type="RefSeq" id="WP_006366214.1">
    <property type="nucleotide sequence ID" value="NZ_AASE01000007.1"/>
</dbReference>
<dbReference type="GO" id="GO:0005886">
    <property type="term" value="C:plasma membrane"/>
    <property type="evidence" value="ECO:0007669"/>
    <property type="project" value="TreeGrafter"/>
</dbReference>
<sequence length="513" mass="58163">MSTSIQSNRNKRPGSLKKVPEFSLRNRIAFYYTAATGFLIAIVFMIIYFTVESIVYKQFDDEIKKEILEVLSDANVSTYHFKGYAIVKDFESIRNLDTNDHDNLMNEENEDDADDGKNKSSNENTNLDTEFIQIVDTKGEVLNKSKTLSWCVLSFDPNRKGTDYFNTSFGSSLVRQAQVPLVNLDGTTEGYLIVALPLKNALRVLHDLQNIFLFAFPVIILTLFALTRLIAGKSIRPVEKIIETAEKMTQSNLHERIVLPYHHDELYRLSSTINALLDRMQDAFQREKQFTSDASHELKTPLAAVKGTLEVLIRKPREREHYESRIHFCLMELNRMARLIDQLLMLARNESSKMKPNIELLMLTPHLEDVIARIQPSAYEKNISITADLLDNIKVAADPAMLDMIFENILTNAIKYSPEGSSITLGTEQKDNTILCTVTDQGIGIPEEKLHAVFERFYRVDESRSSSTGGFGLGLSIVKKLADLQNIMVTLVSEKNRGTTFTLTFQIPKAGEI</sequence>
<feature type="transmembrane region" description="Helical" evidence="12">
    <location>
        <begin position="28"/>
        <end position="51"/>
    </location>
</feature>
<dbReference type="PANTHER" id="PTHR45436:SF5">
    <property type="entry name" value="SENSOR HISTIDINE KINASE TRCS"/>
    <property type="match status" value="1"/>
</dbReference>
<proteinExistence type="predicted"/>
<dbReference type="CDD" id="cd00075">
    <property type="entry name" value="HATPase"/>
    <property type="match status" value="1"/>
</dbReference>
<evidence type="ECO:0000256" key="9">
    <source>
        <dbReference type="ARBA" id="ARBA00023012"/>
    </source>
</evidence>
<name>Q0YS43_9CHLB</name>
<evidence type="ECO:0000313" key="16">
    <source>
        <dbReference type="Proteomes" id="UP000004162"/>
    </source>
</evidence>
<feature type="domain" description="HAMP" evidence="14">
    <location>
        <begin position="232"/>
        <end position="285"/>
    </location>
</feature>
<dbReference type="Proteomes" id="UP000004162">
    <property type="component" value="Unassembled WGS sequence"/>
</dbReference>
<keyword evidence="5" id="KW-0808">Transferase</keyword>
<accession>Q0YS43</accession>
<reference evidence="15 16" key="1">
    <citation type="submission" date="2006-07" db="EMBL/GenBank/DDBJ databases">
        <title>Annotation of the draft genome assembly of Chlorobium ferroxidans DSM 13031.</title>
        <authorList>
            <consortium name="US DOE Joint Genome Institute (JGI-ORNL)"/>
            <person name="Larimer F."/>
            <person name="Land M."/>
            <person name="Hauser L."/>
        </authorList>
    </citation>
    <scope>NUCLEOTIDE SEQUENCE [LARGE SCALE GENOMIC DNA]</scope>
    <source>
        <strain evidence="15 16">DSM 13031</strain>
    </source>
</reference>
<comment type="caution">
    <text evidence="15">The sequence shown here is derived from an EMBL/GenBank/DDBJ whole genome shotgun (WGS) entry which is preliminary data.</text>
</comment>
<dbReference type="FunFam" id="1.10.287.130:FF:000001">
    <property type="entry name" value="Two-component sensor histidine kinase"/>
    <property type="match status" value="1"/>
</dbReference>
<dbReference type="InterPro" id="IPR003660">
    <property type="entry name" value="HAMP_dom"/>
</dbReference>
<evidence type="ECO:0000256" key="2">
    <source>
        <dbReference type="ARBA" id="ARBA00004370"/>
    </source>
</evidence>